<organism evidence="2">
    <name type="scientific">Rhizophora mucronata</name>
    <name type="common">Asiatic mangrove</name>
    <dbReference type="NCBI Taxonomy" id="61149"/>
    <lineage>
        <taxon>Eukaryota</taxon>
        <taxon>Viridiplantae</taxon>
        <taxon>Streptophyta</taxon>
        <taxon>Embryophyta</taxon>
        <taxon>Tracheophyta</taxon>
        <taxon>Spermatophyta</taxon>
        <taxon>Magnoliopsida</taxon>
        <taxon>eudicotyledons</taxon>
        <taxon>Gunneridae</taxon>
        <taxon>Pentapetalae</taxon>
        <taxon>rosids</taxon>
        <taxon>fabids</taxon>
        <taxon>Malpighiales</taxon>
        <taxon>Rhizophoraceae</taxon>
        <taxon>Rhizophora</taxon>
    </lineage>
</organism>
<keyword evidence="1" id="KW-0472">Membrane</keyword>
<reference evidence="2" key="1">
    <citation type="submission" date="2018-02" db="EMBL/GenBank/DDBJ databases">
        <title>Rhizophora mucronata_Transcriptome.</title>
        <authorList>
            <person name="Meera S.P."/>
            <person name="Sreeshan A."/>
            <person name="Augustine A."/>
        </authorList>
    </citation>
    <scope>NUCLEOTIDE SEQUENCE</scope>
    <source>
        <tissue evidence="2">Leaf</tissue>
    </source>
</reference>
<sequence>MSSKRTLEFSRSLVLNFIFSLCGMYSSNFPAFHEFGFDCVFKLKLA</sequence>
<keyword evidence="1" id="KW-0812">Transmembrane</keyword>
<proteinExistence type="predicted"/>
<accession>A0A2P2PMK9</accession>
<keyword evidence="1" id="KW-1133">Transmembrane helix</keyword>
<dbReference type="AlphaFoldDB" id="A0A2P2PMK9"/>
<dbReference type="EMBL" id="GGEC01075482">
    <property type="protein sequence ID" value="MBX55966.1"/>
    <property type="molecule type" value="Transcribed_RNA"/>
</dbReference>
<protein>
    <submittedName>
        <fullName evidence="2">Uncharacterized protein</fullName>
    </submittedName>
</protein>
<evidence type="ECO:0000256" key="1">
    <source>
        <dbReference type="SAM" id="Phobius"/>
    </source>
</evidence>
<name>A0A2P2PMK9_RHIMU</name>
<evidence type="ECO:0000313" key="2">
    <source>
        <dbReference type="EMBL" id="MBX55966.1"/>
    </source>
</evidence>
<feature type="transmembrane region" description="Helical" evidence="1">
    <location>
        <begin position="12"/>
        <end position="32"/>
    </location>
</feature>